<dbReference type="GO" id="GO:0030791">
    <property type="term" value="F:arsenite methyltransferase activity"/>
    <property type="evidence" value="ECO:0007669"/>
    <property type="project" value="UniProtKB-EC"/>
</dbReference>
<gene>
    <name evidence="10" type="ORF">CEUSTIGMA_g855.t1</name>
</gene>
<dbReference type="SUPFAM" id="SSF53335">
    <property type="entry name" value="S-adenosyl-L-methionine-dependent methyltransferases"/>
    <property type="match status" value="1"/>
</dbReference>
<dbReference type="CDD" id="cd02440">
    <property type="entry name" value="AdoMet_MTases"/>
    <property type="match status" value="1"/>
</dbReference>
<protein>
    <recommendedName>
        <fullName evidence="5">Arsenite methyltransferase</fullName>
        <ecNumber evidence="4">2.1.1.137</ecNumber>
    </recommendedName>
</protein>
<proteinExistence type="inferred from homology"/>
<evidence type="ECO:0000256" key="2">
    <source>
        <dbReference type="ARBA" id="ARBA00022691"/>
    </source>
</evidence>
<evidence type="ECO:0000256" key="8">
    <source>
        <dbReference type="ARBA" id="ARBA00048428"/>
    </source>
</evidence>
<reference evidence="10 11" key="1">
    <citation type="submission" date="2017-08" db="EMBL/GenBank/DDBJ databases">
        <title>Acidophilic green algal genome provides insights into adaptation to an acidic environment.</title>
        <authorList>
            <person name="Hirooka S."/>
            <person name="Hirose Y."/>
            <person name="Kanesaki Y."/>
            <person name="Higuchi S."/>
            <person name="Fujiwara T."/>
            <person name="Onuma R."/>
            <person name="Era A."/>
            <person name="Ohbayashi R."/>
            <person name="Uzuka A."/>
            <person name="Nozaki H."/>
            <person name="Yoshikawa H."/>
            <person name="Miyagishima S.Y."/>
        </authorList>
    </citation>
    <scope>NUCLEOTIDE SEQUENCE [LARGE SCALE GENOMIC DNA]</scope>
    <source>
        <strain evidence="10 11">NIES-2499</strain>
    </source>
</reference>
<keyword evidence="2" id="KW-0949">S-adenosyl-L-methionine</keyword>
<organism evidence="10 11">
    <name type="scientific">Chlamydomonas eustigma</name>
    <dbReference type="NCBI Taxonomy" id="1157962"/>
    <lineage>
        <taxon>Eukaryota</taxon>
        <taxon>Viridiplantae</taxon>
        <taxon>Chlorophyta</taxon>
        <taxon>core chlorophytes</taxon>
        <taxon>Chlorophyceae</taxon>
        <taxon>CS clade</taxon>
        <taxon>Chlamydomonadales</taxon>
        <taxon>Chlamydomonadaceae</taxon>
        <taxon>Chlamydomonas</taxon>
    </lineage>
</organism>
<dbReference type="Gene3D" id="3.40.5.100">
    <property type="match status" value="1"/>
</dbReference>
<evidence type="ECO:0000256" key="5">
    <source>
        <dbReference type="ARBA" id="ARBA00034545"/>
    </source>
</evidence>
<dbReference type="EC" id="2.1.1.137" evidence="4"/>
<name>A0A250WRG4_9CHLO</name>
<comment type="similarity">
    <text evidence="3">Belongs to the methyltransferase superfamily. Arsenite methyltransferase family.</text>
</comment>
<keyword evidence="11" id="KW-1185">Reference proteome</keyword>
<dbReference type="STRING" id="1157962.A0A250WRG4"/>
<comment type="catalytic activity">
    <reaction evidence="8">
        <text>arsenic triglutathione + 3 [thioredoxin]-dithiol + 3 S-adenosyl-L-methionine = trimethylarsine + 3 [thioredoxin]-disulfide + 3 glutathione + 3 S-adenosyl-L-homocysteine + 3 H(+)</text>
        <dbReference type="Rhea" id="RHEA:69432"/>
        <dbReference type="Rhea" id="RHEA-COMP:10698"/>
        <dbReference type="Rhea" id="RHEA-COMP:10700"/>
        <dbReference type="ChEBI" id="CHEBI:15378"/>
        <dbReference type="ChEBI" id="CHEBI:27130"/>
        <dbReference type="ChEBI" id="CHEBI:29950"/>
        <dbReference type="ChEBI" id="CHEBI:50058"/>
        <dbReference type="ChEBI" id="CHEBI:57856"/>
        <dbReference type="ChEBI" id="CHEBI:57925"/>
        <dbReference type="ChEBI" id="CHEBI:59789"/>
        <dbReference type="ChEBI" id="CHEBI:183640"/>
        <dbReference type="EC" id="2.1.1.137"/>
    </reaction>
</comment>
<dbReference type="EMBL" id="BEGY01000003">
    <property type="protein sequence ID" value="GAX73403.1"/>
    <property type="molecule type" value="Genomic_DNA"/>
</dbReference>
<evidence type="ECO:0000256" key="4">
    <source>
        <dbReference type="ARBA" id="ARBA00034521"/>
    </source>
</evidence>
<evidence type="ECO:0000256" key="1">
    <source>
        <dbReference type="ARBA" id="ARBA00022679"/>
    </source>
</evidence>
<evidence type="ECO:0000256" key="6">
    <source>
        <dbReference type="ARBA" id="ARBA00047941"/>
    </source>
</evidence>
<dbReference type="Gene3D" id="3.40.50.150">
    <property type="entry name" value="Vaccinia Virus protein VP39"/>
    <property type="match status" value="1"/>
</dbReference>
<comment type="catalytic activity">
    <reaction evidence="7">
        <text>arsenic triglutathione + 2 [thioredoxin]-dithiol + 2 S-adenosyl-L-methionine + H2O = dimethylarsinous acid + 2 [thioredoxin]-disulfide + 3 glutathione + 2 S-adenosyl-L-homocysteine + 2 H(+)</text>
        <dbReference type="Rhea" id="RHEA:69464"/>
        <dbReference type="Rhea" id="RHEA-COMP:10698"/>
        <dbReference type="Rhea" id="RHEA-COMP:10700"/>
        <dbReference type="ChEBI" id="CHEBI:15377"/>
        <dbReference type="ChEBI" id="CHEBI:15378"/>
        <dbReference type="ChEBI" id="CHEBI:23808"/>
        <dbReference type="ChEBI" id="CHEBI:29950"/>
        <dbReference type="ChEBI" id="CHEBI:50058"/>
        <dbReference type="ChEBI" id="CHEBI:57856"/>
        <dbReference type="ChEBI" id="CHEBI:57925"/>
        <dbReference type="ChEBI" id="CHEBI:59789"/>
        <dbReference type="ChEBI" id="CHEBI:183640"/>
        <dbReference type="EC" id="2.1.1.137"/>
    </reaction>
</comment>
<dbReference type="InterPro" id="IPR026669">
    <property type="entry name" value="Arsenite_MeTrfase-like"/>
</dbReference>
<dbReference type="Proteomes" id="UP000232323">
    <property type="component" value="Unassembled WGS sequence"/>
</dbReference>
<keyword evidence="1" id="KW-0808">Transferase</keyword>
<comment type="caution">
    <text evidence="10">The sequence shown here is derived from an EMBL/GenBank/DDBJ whole genome shotgun (WGS) entry which is preliminary data.</text>
</comment>
<dbReference type="Pfam" id="PF13847">
    <property type="entry name" value="Methyltransf_31"/>
    <property type="match status" value="1"/>
</dbReference>
<comment type="catalytic activity">
    <reaction evidence="6">
        <text>arsenic triglutathione + [thioredoxin]-dithiol + S-adenosyl-L-methionine + 2 H2O = methylarsonous acid + [thioredoxin]-disulfide + 3 glutathione + S-adenosyl-L-homocysteine + H(+)</text>
        <dbReference type="Rhea" id="RHEA:69460"/>
        <dbReference type="Rhea" id="RHEA-COMP:10698"/>
        <dbReference type="Rhea" id="RHEA-COMP:10700"/>
        <dbReference type="ChEBI" id="CHEBI:15377"/>
        <dbReference type="ChEBI" id="CHEBI:15378"/>
        <dbReference type="ChEBI" id="CHEBI:17826"/>
        <dbReference type="ChEBI" id="CHEBI:29950"/>
        <dbReference type="ChEBI" id="CHEBI:50058"/>
        <dbReference type="ChEBI" id="CHEBI:57856"/>
        <dbReference type="ChEBI" id="CHEBI:57925"/>
        <dbReference type="ChEBI" id="CHEBI:59789"/>
        <dbReference type="ChEBI" id="CHEBI:183640"/>
        <dbReference type="EC" id="2.1.1.137"/>
    </reaction>
</comment>
<evidence type="ECO:0000256" key="3">
    <source>
        <dbReference type="ARBA" id="ARBA00034487"/>
    </source>
</evidence>
<evidence type="ECO:0000313" key="10">
    <source>
        <dbReference type="EMBL" id="GAX73403.1"/>
    </source>
</evidence>
<feature type="domain" description="Methyltransferase" evidence="9">
    <location>
        <begin position="67"/>
        <end position="218"/>
    </location>
</feature>
<dbReference type="OrthoDB" id="8300214at2759"/>
<dbReference type="AlphaFoldDB" id="A0A250WRG4"/>
<accession>A0A250WRG4</accession>
<dbReference type="PANTHER" id="PTHR43675:SF8">
    <property type="entry name" value="ARSENITE METHYLTRANSFERASE"/>
    <property type="match status" value="1"/>
</dbReference>
<dbReference type="PANTHER" id="PTHR43675">
    <property type="entry name" value="ARSENITE METHYLTRANSFERASE"/>
    <property type="match status" value="1"/>
</dbReference>
<sequence length="576" mass="60443">MDDETVKNTVSEYYGATLKSSADLKTSACKTCTPIPAVIRNILLRVPREVTDKFYGCGTPLPLGVIGLRVLDLGCGSGRDCYVASQLVGPTGRVTGVDMTPAQLEVAIRHADVYSQKECGYDKSNMTFIHGEIEHLDKAGVASESQDIIISNCVINLSPDKPRVLREAYRVLAPGGEMYFSDVYCTCRLQPEIRNHPIMIGECLGGALYINDFLSICRKVGFKDPRVLTVEPITVDDPELKQVAGHARFYSITFRLFKLPEGELEETAESYGQTVVYRGTLPGSEKHYSLDIDTRLTAGQELKVDGNTASILKLGWLAAHFEVHGEKSIHQGGVMHGRTNIPNLLMGDKVGVLMGDKVEGVRTEQPARNPSTGCCDSVTTEGGEQVESCCGPSSCTPKSNISAAGEPPAAAALSKRKASCCDAGGCITEAPGSVLMSDQAVVGKGGCCKPKTAEECVATEANNASLVATKAVSGVGCCPPKKPVAAGAAGEAAAAAAEGAFKEICCGHPAETIKSLPVAECCAGGTSADEAVGADKVEGARMPHEVSSTAAGTGKEAPLAAEAEIRCCGPSKKRCC</sequence>
<dbReference type="InterPro" id="IPR029063">
    <property type="entry name" value="SAM-dependent_MTases_sf"/>
</dbReference>
<evidence type="ECO:0000313" key="11">
    <source>
        <dbReference type="Proteomes" id="UP000232323"/>
    </source>
</evidence>
<dbReference type="InterPro" id="IPR025714">
    <property type="entry name" value="Methyltranfer_dom"/>
</dbReference>
<evidence type="ECO:0000256" key="7">
    <source>
        <dbReference type="ARBA" id="ARBA00047943"/>
    </source>
</evidence>
<evidence type="ECO:0000259" key="9">
    <source>
        <dbReference type="Pfam" id="PF13847"/>
    </source>
</evidence>